<organism evidence="1 2">
    <name type="scientific">Brassica cretica</name>
    <name type="common">Mustard</name>
    <dbReference type="NCBI Taxonomy" id="69181"/>
    <lineage>
        <taxon>Eukaryota</taxon>
        <taxon>Viridiplantae</taxon>
        <taxon>Streptophyta</taxon>
        <taxon>Embryophyta</taxon>
        <taxon>Tracheophyta</taxon>
        <taxon>Spermatophyta</taxon>
        <taxon>Magnoliopsida</taxon>
        <taxon>eudicotyledons</taxon>
        <taxon>Gunneridae</taxon>
        <taxon>Pentapetalae</taxon>
        <taxon>rosids</taxon>
        <taxon>malvids</taxon>
        <taxon>Brassicales</taxon>
        <taxon>Brassicaceae</taxon>
        <taxon>Brassiceae</taxon>
        <taxon>Brassica</taxon>
    </lineage>
</organism>
<protein>
    <submittedName>
        <fullName evidence="1">Uncharacterized protein</fullName>
    </submittedName>
</protein>
<evidence type="ECO:0000313" key="1">
    <source>
        <dbReference type="EMBL" id="KAF3508786.1"/>
    </source>
</evidence>
<proteinExistence type="predicted"/>
<gene>
    <name evidence="1" type="ORF">F2Q69_00009345</name>
</gene>
<dbReference type="Proteomes" id="UP000712600">
    <property type="component" value="Unassembled WGS sequence"/>
</dbReference>
<dbReference type="AlphaFoldDB" id="A0A8S9NYI1"/>
<accession>A0A8S9NYI1</accession>
<dbReference type="EMBL" id="QGKX02001521">
    <property type="protein sequence ID" value="KAF3508786.1"/>
    <property type="molecule type" value="Genomic_DNA"/>
</dbReference>
<name>A0A8S9NYI1_BRACR</name>
<sequence>MFFRRNIDVVSTDPKTELQKLWTKMHGYGMGPGSEWSTENWPCSPGELARVAAELAGESTGNTVVLAGRTGSCHGRARRAIRFGYSYFLNLFGLRGLFSLSLEDENAIDDTQRMMQMGGFGFDASKDGLDTIQHKWALPGSSTAQSPF</sequence>
<comment type="caution">
    <text evidence="1">The sequence shown here is derived from an EMBL/GenBank/DDBJ whole genome shotgun (WGS) entry which is preliminary data.</text>
</comment>
<reference evidence="1" key="1">
    <citation type="submission" date="2019-12" db="EMBL/GenBank/DDBJ databases">
        <title>Genome sequencing and annotation of Brassica cretica.</title>
        <authorList>
            <person name="Studholme D.J."/>
            <person name="Sarris P."/>
        </authorList>
    </citation>
    <scope>NUCLEOTIDE SEQUENCE</scope>
    <source>
        <strain evidence="1">PFS-109/04</strain>
        <tissue evidence="1">Leaf</tissue>
    </source>
</reference>
<evidence type="ECO:0000313" key="2">
    <source>
        <dbReference type="Proteomes" id="UP000712600"/>
    </source>
</evidence>